<reference evidence="6" key="1">
    <citation type="journal article" date="2019" name="Nat. Commun.">
        <title>Expansion of phycobilisome linker gene families in mesophilic red algae.</title>
        <authorList>
            <person name="Lee J."/>
            <person name="Kim D."/>
            <person name="Bhattacharya D."/>
            <person name="Yoon H.S."/>
        </authorList>
    </citation>
    <scope>NUCLEOTIDE SEQUENCE [LARGE SCALE GENOMIC DNA]</scope>
    <source>
        <strain evidence="6">CCMP 1328</strain>
    </source>
</reference>
<feature type="compositionally biased region" description="Polar residues" evidence="3">
    <location>
        <begin position="9"/>
        <end position="25"/>
    </location>
</feature>
<proteinExistence type="inferred from homology"/>
<dbReference type="Proteomes" id="UP000324585">
    <property type="component" value="Unassembled WGS sequence"/>
</dbReference>
<evidence type="ECO:0000313" key="5">
    <source>
        <dbReference type="EMBL" id="KAA8499933.1"/>
    </source>
</evidence>
<keyword evidence="2 5" id="KW-0808">Transferase</keyword>
<sequence length="486" mass="53989">MKDERTPPSGDSMNDANSSDGTGDQATEPVRARLAAFPVRVKASSVFASGSGSASSADDTALSLPPTPTALVDGHLPARALEPRGTPLFQTHCQPSQTRQTQLQAPPGQPPRQLSRLRGHSAPDDYEGGKRSPALQRMLARLKFLSSVEGRKRAIEYVAMATDVIIASSPKTGTTLVQQIANGIRTECDMTLFDQLEEIGDQVPWVDLAHDLDRDFEGPQVAEPRLFKSHLWWHSVPKGGKYIYVVRDPLDTAVSFFHFLHGWMFEPGELTLHEFVTDFWLVRDSSQMGPGSPASYMHHLVSYYAVRQQGNVLWLFYEDLIEDKEAQVRRMYRFLGRDEPSADQMARVLDFSSFAFMKRHESKFDEKLVRAKSTQLPLSSAPAASDRIDGTPSSRQEQQGTRQQARTAPSGAVLSPSSPAPVKSTLPVQSKVREGRRGSGTRELEPSTIAMIERYWTKEVYPTTGCLTYEDLRRSIARERASGLVL</sequence>
<name>A0A5J4ZAZ9_PORPP</name>
<evidence type="ECO:0000259" key="4">
    <source>
        <dbReference type="Pfam" id="PF00685"/>
    </source>
</evidence>
<gene>
    <name evidence="5" type="ORF">FVE85_7518</name>
</gene>
<dbReference type="InterPro" id="IPR000863">
    <property type="entry name" value="Sulfotransferase_dom"/>
</dbReference>
<dbReference type="InterPro" id="IPR027417">
    <property type="entry name" value="P-loop_NTPase"/>
</dbReference>
<dbReference type="OrthoDB" id="5334at2759"/>
<evidence type="ECO:0000256" key="3">
    <source>
        <dbReference type="SAM" id="MobiDB-lite"/>
    </source>
</evidence>
<feature type="region of interest" description="Disordered" evidence="3">
    <location>
        <begin position="46"/>
        <end position="73"/>
    </location>
</feature>
<organism evidence="5 6">
    <name type="scientific">Porphyridium purpureum</name>
    <name type="common">Red alga</name>
    <name type="synonym">Porphyridium cruentum</name>
    <dbReference type="NCBI Taxonomy" id="35688"/>
    <lineage>
        <taxon>Eukaryota</taxon>
        <taxon>Rhodophyta</taxon>
        <taxon>Bangiophyceae</taxon>
        <taxon>Porphyridiales</taxon>
        <taxon>Porphyridiaceae</taxon>
        <taxon>Porphyridium</taxon>
    </lineage>
</organism>
<evidence type="ECO:0000256" key="1">
    <source>
        <dbReference type="ARBA" id="ARBA00005771"/>
    </source>
</evidence>
<feature type="compositionally biased region" description="Polar residues" evidence="3">
    <location>
        <begin position="391"/>
        <end position="407"/>
    </location>
</feature>
<dbReference type="Gene3D" id="3.40.50.300">
    <property type="entry name" value="P-loop containing nucleotide triphosphate hydrolases"/>
    <property type="match status" value="1"/>
</dbReference>
<feature type="region of interest" description="Disordered" evidence="3">
    <location>
        <begin position="86"/>
        <end position="132"/>
    </location>
</feature>
<dbReference type="AlphaFoldDB" id="A0A5J4ZAZ9"/>
<protein>
    <submittedName>
        <fullName evidence="5">Sulfotransferase 1C3</fullName>
    </submittedName>
</protein>
<feature type="compositionally biased region" description="Basic and acidic residues" evidence="3">
    <location>
        <begin position="431"/>
        <end position="444"/>
    </location>
</feature>
<feature type="compositionally biased region" description="Polar residues" evidence="3">
    <location>
        <begin position="88"/>
        <end position="104"/>
    </location>
</feature>
<dbReference type="GO" id="GO:0008146">
    <property type="term" value="F:sulfotransferase activity"/>
    <property type="evidence" value="ECO:0007669"/>
    <property type="project" value="InterPro"/>
</dbReference>
<dbReference type="Pfam" id="PF00685">
    <property type="entry name" value="Sulfotransfer_1"/>
    <property type="match status" value="1"/>
</dbReference>
<dbReference type="SUPFAM" id="SSF52540">
    <property type="entry name" value="P-loop containing nucleoside triphosphate hydrolases"/>
    <property type="match status" value="1"/>
</dbReference>
<comment type="caution">
    <text evidence="5">The sequence shown here is derived from an EMBL/GenBank/DDBJ whole genome shotgun (WGS) entry which is preliminary data.</text>
</comment>
<keyword evidence="6" id="KW-1185">Reference proteome</keyword>
<accession>A0A5J4ZAZ9</accession>
<evidence type="ECO:0000256" key="2">
    <source>
        <dbReference type="ARBA" id="ARBA00022679"/>
    </source>
</evidence>
<feature type="compositionally biased region" description="Basic and acidic residues" evidence="3">
    <location>
        <begin position="121"/>
        <end position="130"/>
    </location>
</feature>
<dbReference type="EMBL" id="VRMN01000001">
    <property type="protein sequence ID" value="KAA8499933.1"/>
    <property type="molecule type" value="Genomic_DNA"/>
</dbReference>
<feature type="compositionally biased region" description="Low complexity" evidence="3">
    <location>
        <begin position="46"/>
        <end position="64"/>
    </location>
</feature>
<feature type="domain" description="Sulfotransferase" evidence="4">
    <location>
        <begin position="162"/>
        <end position="368"/>
    </location>
</feature>
<feature type="region of interest" description="Disordered" evidence="3">
    <location>
        <begin position="375"/>
        <end position="444"/>
    </location>
</feature>
<comment type="similarity">
    <text evidence="1">Belongs to the sulfotransferase 1 family.</text>
</comment>
<feature type="region of interest" description="Disordered" evidence="3">
    <location>
        <begin position="1"/>
        <end position="31"/>
    </location>
</feature>
<dbReference type="PANTHER" id="PTHR11783">
    <property type="entry name" value="SULFOTRANSFERASE SULT"/>
    <property type="match status" value="1"/>
</dbReference>
<evidence type="ECO:0000313" key="6">
    <source>
        <dbReference type="Proteomes" id="UP000324585"/>
    </source>
</evidence>